<protein>
    <submittedName>
        <fullName evidence="2">GNAT family N-acetyltransferase</fullName>
    </submittedName>
</protein>
<dbReference type="Gene3D" id="3.40.630.30">
    <property type="match status" value="1"/>
</dbReference>
<proteinExistence type="predicted"/>
<name>A0A967EYP3_9PROT</name>
<dbReference type="InterPro" id="IPR016181">
    <property type="entry name" value="Acyl_CoA_acyltransferase"/>
</dbReference>
<dbReference type="PROSITE" id="PS51186">
    <property type="entry name" value="GNAT"/>
    <property type="match status" value="1"/>
</dbReference>
<gene>
    <name evidence="2" type="ORF">HBA54_14665</name>
</gene>
<dbReference type="GO" id="GO:0016747">
    <property type="term" value="F:acyltransferase activity, transferring groups other than amino-acyl groups"/>
    <property type="evidence" value="ECO:0007669"/>
    <property type="project" value="InterPro"/>
</dbReference>
<accession>A0A967EYP3</accession>
<dbReference type="Pfam" id="PF00583">
    <property type="entry name" value="Acetyltransf_1"/>
    <property type="match status" value="1"/>
</dbReference>
<sequence length="175" mass="18558">MALHDEQTETRAQALVVRPAEESDVPALCDLLNEIIGIGGTTANEVPFTHGTFRDHFLGGADHISCLMVEDAAGSAAGFQILVRNSKLPDGWVDVATFARVHPKTRGAGTALFAKTVPLARGLGFAAINATIRADNTGGLAYYDKMGFRTYSVEPGVPLNDGTPVDRVSKKYTVG</sequence>
<dbReference type="EMBL" id="JAAQPH010000010">
    <property type="protein sequence ID" value="NIA69844.1"/>
    <property type="molecule type" value="Genomic_DNA"/>
</dbReference>
<reference evidence="2" key="1">
    <citation type="submission" date="2020-03" db="EMBL/GenBank/DDBJ databases">
        <title>Genome of Pelagibius litoralis DSM 21314T.</title>
        <authorList>
            <person name="Wang G."/>
        </authorList>
    </citation>
    <scope>NUCLEOTIDE SEQUENCE</scope>
    <source>
        <strain evidence="2">DSM 21314</strain>
    </source>
</reference>
<evidence type="ECO:0000259" key="1">
    <source>
        <dbReference type="PROSITE" id="PS51186"/>
    </source>
</evidence>
<comment type="caution">
    <text evidence="2">The sequence shown here is derived from an EMBL/GenBank/DDBJ whole genome shotgun (WGS) entry which is preliminary data.</text>
</comment>
<feature type="domain" description="N-acetyltransferase" evidence="1">
    <location>
        <begin position="15"/>
        <end position="175"/>
    </location>
</feature>
<dbReference type="SUPFAM" id="SSF55729">
    <property type="entry name" value="Acyl-CoA N-acyltransferases (Nat)"/>
    <property type="match status" value="1"/>
</dbReference>
<dbReference type="RefSeq" id="WP_167225834.1">
    <property type="nucleotide sequence ID" value="NZ_JAAQPH010000010.1"/>
</dbReference>
<dbReference type="InterPro" id="IPR000182">
    <property type="entry name" value="GNAT_dom"/>
</dbReference>
<evidence type="ECO:0000313" key="2">
    <source>
        <dbReference type="EMBL" id="NIA69844.1"/>
    </source>
</evidence>
<keyword evidence="3" id="KW-1185">Reference proteome</keyword>
<dbReference type="AlphaFoldDB" id="A0A967EYP3"/>
<dbReference type="Proteomes" id="UP000761264">
    <property type="component" value="Unassembled WGS sequence"/>
</dbReference>
<organism evidence="2 3">
    <name type="scientific">Pelagibius litoralis</name>
    <dbReference type="NCBI Taxonomy" id="374515"/>
    <lineage>
        <taxon>Bacteria</taxon>
        <taxon>Pseudomonadati</taxon>
        <taxon>Pseudomonadota</taxon>
        <taxon>Alphaproteobacteria</taxon>
        <taxon>Rhodospirillales</taxon>
        <taxon>Rhodovibrionaceae</taxon>
        <taxon>Pelagibius</taxon>
    </lineage>
</organism>
<evidence type="ECO:0000313" key="3">
    <source>
        <dbReference type="Proteomes" id="UP000761264"/>
    </source>
</evidence>